<dbReference type="AlphaFoldDB" id="A0AAD7FME5"/>
<sequence>MLPLELVDTILDFVESSVTLAACTLVCRDWLASARFHLLSHIQLESAKIDSFLEHLDSDGTRFTATLANVVSLRIDGFDLSSAPTVLPYKFPNLQFLSFKAFQADSFNVIVTWLLANPSLRSLTLSGDWDDSEGESAAAVYEGPTLPNLTHLDLDCPLQALLCWLLSQPIGPTPSSLVLRDAIWDEEVSIIGRYFAVVGNRLESLVLSFPRKASRTLDLTQLSNLRSLTFECYSPAMPRLVLHASQSPGLIKLENLTMTFLGMLAVFPTEEDRLAWRQLNEHLCSAQSEFRQLRTIRFRGMSPNVDGKQLLPLPIGVASIETENTCMP</sequence>
<comment type="caution">
    <text evidence="1">The sequence shown here is derived from an EMBL/GenBank/DDBJ whole genome shotgun (WGS) entry which is preliminary data.</text>
</comment>
<evidence type="ECO:0008006" key="3">
    <source>
        <dbReference type="Google" id="ProtNLM"/>
    </source>
</evidence>
<name>A0AAD7FME5_9AGAR</name>
<protein>
    <recommendedName>
        <fullName evidence="3">F-box domain-containing protein</fullName>
    </recommendedName>
</protein>
<dbReference type="EMBL" id="JARKIF010000008">
    <property type="protein sequence ID" value="KAJ7632659.1"/>
    <property type="molecule type" value="Genomic_DNA"/>
</dbReference>
<evidence type="ECO:0000313" key="1">
    <source>
        <dbReference type="EMBL" id="KAJ7632659.1"/>
    </source>
</evidence>
<organism evidence="1 2">
    <name type="scientific">Roridomyces roridus</name>
    <dbReference type="NCBI Taxonomy" id="1738132"/>
    <lineage>
        <taxon>Eukaryota</taxon>
        <taxon>Fungi</taxon>
        <taxon>Dikarya</taxon>
        <taxon>Basidiomycota</taxon>
        <taxon>Agaricomycotina</taxon>
        <taxon>Agaricomycetes</taxon>
        <taxon>Agaricomycetidae</taxon>
        <taxon>Agaricales</taxon>
        <taxon>Marasmiineae</taxon>
        <taxon>Mycenaceae</taxon>
        <taxon>Roridomyces</taxon>
    </lineage>
</organism>
<dbReference type="InterPro" id="IPR032675">
    <property type="entry name" value="LRR_dom_sf"/>
</dbReference>
<proteinExistence type="predicted"/>
<gene>
    <name evidence="1" type="ORF">FB45DRAFT_511203</name>
</gene>
<dbReference type="Proteomes" id="UP001221142">
    <property type="component" value="Unassembled WGS sequence"/>
</dbReference>
<evidence type="ECO:0000313" key="2">
    <source>
        <dbReference type="Proteomes" id="UP001221142"/>
    </source>
</evidence>
<dbReference type="SUPFAM" id="SSF52047">
    <property type="entry name" value="RNI-like"/>
    <property type="match status" value="1"/>
</dbReference>
<accession>A0AAD7FME5</accession>
<reference evidence="1" key="1">
    <citation type="submission" date="2023-03" db="EMBL/GenBank/DDBJ databases">
        <title>Massive genome expansion in bonnet fungi (Mycena s.s.) driven by repeated elements and novel gene families across ecological guilds.</title>
        <authorList>
            <consortium name="Lawrence Berkeley National Laboratory"/>
            <person name="Harder C.B."/>
            <person name="Miyauchi S."/>
            <person name="Viragh M."/>
            <person name="Kuo A."/>
            <person name="Thoen E."/>
            <person name="Andreopoulos B."/>
            <person name="Lu D."/>
            <person name="Skrede I."/>
            <person name="Drula E."/>
            <person name="Henrissat B."/>
            <person name="Morin E."/>
            <person name="Kohler A."/>
            <person name="Barry K."/>
            <person name="LaButti K."/>
            <person name="Morin E."/>
            <person name="Salamov A."/>
            <person name="Lipzen A."/>
            <person name="Mereny Z."/>
            <person name="Hegedus B."/>
            <person name="Baldrian P."/>
            <person name="Stursova M."/>
            <person name="Weitz H."/>
            <person name="Taylor A."/>
            <person name="Grigoriev I.V."/>
            <person name="Nagy L.G."/>
            <person name="Martin F."/>
            <person name="Kauserud H."/>
        </authorList>
    </citation>
    <scope>NUCLEOTIDE SEQUENCE</scope>
    <source>
        <strain evidence="1">9284</strain>
    </source>
</reference>
<keyword evidence="2" id="KW-1185">Reference proteome</keyword>
<dbReference type="Gene3D" id="3.80.10.10">
    <property type="entry name" value="Ribonuclease Inhibitor"/>
    <property type="match status" value="1"/>
</dbReference>